<feature type="compositionally biased region" description="Basic and acidic residues" evidence="1">
    <location>
        <begin position="87"/>
        <end position="97"/>
    </location>
</feature>
<protein>
    <submittedName>
        <fullName evidence="3">39abb759-7b5e-49f2-b08f-86c2ecf8f841</fullName>
    </submittedName>
</protein>
<sequence>MATAAGSRQLPEPQEKDDCDDCLTDDAQLDIETSHAASQEYPQPIKEYGDQWDWDSACQDYVRFRDDGVKLFYTSYQRAAILPSSSEKPETAKDSTRHAAPSASSPEPTTAPAIARPVQPPVPKVAPHEEPLGEAFQVVAKPKRFFCFGRIFKTVWFEPAGSELPKKRPEIETWCEKCPPFRGEKPVAQFRWFIVVRRRLHHSLCFSITTYGGKAAAKTSRGRPMDYVVLYRANVEPPRPYADERIERDPIAIIIEDGDQYISPLARLDCGRIYTVQHDLKVMKIGRVHPAALPLLDQYYKESVA</sequence>
<dbReference type="InterPro" id="IPR046497">
    <property type="entry name" value="DUF6590"/>
</dbReference>
<dbReference type="Proteomes" id="UP000289323">
    <property type="component" value="Unassembled WGS sequence"/>
</dbReference>
<evidence type="ECO:0000313" key="4">
    <source>
        <dbReference type="Proteomes" id="UP000289323"/>
    </source>
</evidence>
<dbReference type="PANTHER" id="PTHR35391">
    <property type="entry name" value="C2H2-TYPE DOMAIN-CONTAINING PROTEIN-RELATED"/>
    <property type="match status" value="1"/>
</dbReference>
<evidence type="ECO:0000313" key="3">
    <source>
        <dbReference type="EMBL" id="SPQ19782.1"/>
    </source>
</evidence>
<name>A0A446BBA2_9PEZI</name>
<feature type="compositionally biased region" description="Acidic residues" evidence="1">
    <location>
        <begin position="15"/>
        <end position="29"/>
    </location>
</feature>
<feature type="domain" description="DUF6590" evidence="2">
    <location>
        <begin position="143"/>
        <end position="297"/>
    </location>
</feature>
<evidence type="ECO:0000256" key="1">
    <source>
        <dbReference type="SAM" id="MobiDB-lite"/>
    </source>
</evidence>
<feature type="region of interest" description="Disordered" evidence="1">
    <location>
        <begin position="1"/>
        <end position="45"/>
    </location>
</feature>
<dbReference type="AlphaFoldDB" id="A0A446BBA2"/>
<gene>
    <name evidence="3" type="ORF">TT172_LOCUS2201</name>
</gene>
<organism evidence="3 4">
    <name type="scientific">Thermothielavioides terrestris</name>
    <dbReference type="NCBI Taxonomy" id="2587410"/>
    <lineage>
        <taxon>Eukaryota</taxon>
        <taxon>Fungi</taxon>
        <taxon>Dikarya</taxon>
        <taxon>Ascomycota</taxon>
        <taxon>Pezizomycotina</taxon>
        <taxon>Sordariomycetes</taxon>
        <taxon>Sordariomycetidae</taxon>
        <taxon>Sordariales</taxon>
        <taxon>Chaetomiaceae</taxon>
        <taxon>Thermothielavioides</taxon>
    </lineage>
</organism>
<accession>A0A446BBA2</accession>
<reference evidence="3 4" key="1">
    <citation type="submission" date="2018-04" db="EMBL/GenBank/DDBJ databases">
        <authorList>
            <person name="Huttner S."/>
            <person name="Dainat J."/>
        </authorList>
    </citation>
    <scope>NUCLEOTIDE SEQUENCE [LARGE SCALE GENOMIC DNA]</scope>
</reference>
<feature type="region of interest" description="Disordered" evidence="1">
    <location>
        <begin position="83"/>
        <end position="121"/>
    </location>
</feature>
<dbReference type="PANTHER" id="PTHR35391:SF5">
    <property type="entry name" value="DUF6590 DOMAIN-CONTAINING PROTEIN"/>
    <property type="match status" value="1"/>
</dbReference>
<evidence type="ECO:0000259" key="2">
    <source>
        <dbReference type="Pfam" id="PF20233"/>
    </source>
</evidence>
<dbReference type="EMBL" id="OUUZ01000001">
    <property type="protein sequence ID" value="SPQ19782.1"/>
    <property type="molecule type" value="Genomic_DNA"/>
</dbReference>
<feature type="compositionally biased region" description="Low complexity" evidence="1">
    <location>
        <begin position="99"/>
        <end position="115"/>
    </location>
</feature>
<dbReference type="Pfam" id="PF20233">
    <property type="entry name" value="DUF6590"/>
    <property type="match status" value="1"/>
</dbReference>
<proteinExistence type="predicted"/>